<dbReference type="SUPFAM" id="SSF57850">
    <property type="entry name" value="RING/U-box"/>
    <property type="match status" value="1"/>
</dbReference>
<dbReference type="InterPro" id="IPR013083">
    <property type="entry name" value="Znf_RING/FYVE/PHD"/>
</dbReference>
<keyword evidence="1" id="KW-0479">Metal-binding</keyword>
<dbReference type="EnsemblPlants" id="AET5Gv20273700.1">
    <property type="protein sequence ID" value="AET5Gv20273700.1"/>
    <property type="gene ID" value="AET5Gv20273700"/>
</dbReference>
<reference evidence="4" key="4">
    <citation type="submission" date="2019-03" db="UniProtKB">
        <authorList>
            <consortium name="EnsemblPlants"/>
        </authorList>
    </citation>
    <scope>IDENTIFICATION</scope>
</reference>
<keyword evidence="1" id="KW-0862">Zinc</keyword>
<dbReference type="PROSITE" id="PS50271">
    <property type="entry name" value="ZF_UBP"/>
    <property type="match status" value="1"/>
</dbReference>
<evidence type="ECO:0000259" key="3">
    <source>
        <dbReference type="PROSITE" id="PS50271"/>
    </source>
</evidence>
<reference evidence="5" key="2">
    <citation type="journal article" date="2017" name="Nat. Plants">
        <title>The Aegilops tauschii genome reveals multiple impacts of transposons.</title>
        <authorList>
            <person name="Zhao G."/>
            <person name="Zou C."/>
            <person name="Li K."/>
            <person name="Wang K."/>
            <person name="Li T."/>
            <person name="Gao L."/>
            <person name="Zhang X."/>
            <person name="Wang H."/>
            <person name="Yang Z."/>
            <person name="Liu X."/>
            <person name="Jiang W."/>
            <person name="Mao L."/>
            <person name="Kong X."/>
            <person name="Jiao Y."/>
            <person name="Jia J."/>
        </authorList>
    </citation>
    <scope>NUCLEOTIDE SEQUENCE [LARGE SCALE GENOMIC DNA]</scope>
    <source>
        <strain evidence="5">cv. AL8/78</strain>
    </source>
</reference>
<accession>A0A453K310</accession>
<evidence type="ECO:0000256" key="1">
    <source>
        <dbReference type="PROSITE-ProRule" id="PRU00502"/>
    </source>
</evidence>
<dbReference type="AlphaFoldDB" id="A0A453K310"/>
<feature type="domain" description="UBP-type" evidence="3">
    <location>
        <begin position="102"/>
        <end position="206"/>
    </location>
</feature>
<dbReference type="SMART" id="SM00290">
    <property type="entry name" value="ZnF_UBP"/>
    <property type="match status" value="1"/>
</dbReference>
<sequence>VRLVGKKKSSSPPPLRLAEDVFHRRSRRALVFIPTCPCERRSPYLPSLCCFLHSTDLSSNVSSSQGKEREEGADDSNRKVDDEGDLSLELYGAEAGWVEARTSCPHLPAMPAASADELARVPAPDSQCSRCHHPSENWLCLICKDVLCSRFINKHMLYHYQETGHCIALSFSDLSVWCFACDSYLDAQSILELRPVYEVAHLLKFGERPPFRSLEVLDLSSGQNGGSSSSS</sequence>
<reference evidence="5" key="1">
    <citation type="journal article" date="2014" name="Science">
        <title>Ancient hybridizations among the ancestral genomes of bread wheat.</title>
        <authorList>
            <consortium name="International Wheat Genome Sequencing Consortium,"/>
            <person name="Marcussen T."/>
            <person name="Sandve S.R."/>
            <person name="Heier L."/>
            <person name="Spannagl M."/>
            <person name="Pfeifer M."/>
            <person name="Jakobsen K.S."/>
            <person name="Wulff B.B."/>
            <person name="Steuernagel B."/>
            <person name="Mayer K.F."/>
            <person name="Olsen O.A."/>
        </authorList>
    </citation>
    <scope>NUCLEOTIDE SEQUENCE [LARGE SCALE GENOMIC DNA]</scope>
    <source>
        <strain evidence="5">cv. AL8/78</strain>
    </source>
</reference>
<dbReference type="Pfam" id="PF02148">
    <property type="entry name" value="zf-UBP"/>
    <property type="match status" value="1"/>
</dbReference>
<dbReference type="Gene3D" id="3.30.40.10">
    <property type="entry name" value="Zinc/RING finger domain, C3HC4 (zinc finger)"/>
    <property type="match status" value="1"/>
</dbReference>
<dbReference type="GO" id="GO:0008270">
    <property type="term" value="F:zinc ion binding"/>
    <property type="evidence" value="ECO:0007669"/>
    <property type="project" value="UniProtKB-KW"/>
</dbReference>
<organism evidence="4 5">
    <name type="scientific">Aegilops tauschii subsp. strangulata</name>
    <name type="common">Goatgrass</name>
    <dbReference type="NCBI Taxonomy" id="200361"/>
    <lineage>
        <taxon>Eukaryota</taxon>
        <taxon>Viridiplantae</taxon>
        <taxon>Streptophyta</taxon>
        <taxon>Embryophyta</taxon>
        <taxon>Tracheophyta</taxon>
        <taxon>Spermatophyta</taxon>
        <taxon>Magnoliopsida</taxon>
        <taxon>Liliopsida</taxon>
        <taxon>Poales</taxon>
        <taxon>Poaceae</taxon>
        <taxon>BOP clade</taxon>
        <taxon>Pooideae</taxon>
        <taxon>Triticodae</taxon>
        <taxon>Triticeae</taxon>
        <taxon>Triticinae</taxon>
        <taxon>Aegilops</taxon>
    </lineage>
</organism>
<keyword evidence="1" id="KW-0863">Zinc-finger</keyword>
<protein>
    <recommendedName>
        <fullName evidence="3">UBP-type domain-containing protein</fullName>
    </recommendedName>
</protein>
<reference evidence="4" key="5">
    <citation type="journal article" date="2021" name="G3 (Bethesda)">
        <title>Aegilops tauschii genome assembly Aet v5.0 features greater sequence contiguity and improved annotation.</title>
        <authorList>
            <person name="Wang L."/>
            <person name="Zhu T."/>
            <person name="Rodriguez J.C."/>
            <person name="Deal K.R."/>
            <person name="Dubcovsky J."/>
            <person name="McGuire P.E."/>
            <person name="Lux T."/>
            <person name="Spannagl M."/>
            <person name="Mayer K.F.X."/>
            <person name="Baldrich P."/>
            <person name="Meyers B.C."/>
            <person name="Huo N."/>
            <person name="Gu Y.Q."/>
            <person name="Zhou H."/>
            <person name="Devos K.M."/>
            <person name="Bennetzen J.L."/>
            <person name="Unver T."/>
            <person name="Budak H."/>
            <person name="Gulick P.J."/>
            <person name="Galiba G."/>
            <person name="Kalapos B."/>
            <person name="Nelson D.R."/>
            <person name="Li P."/>
            <person name="You F.M."/>
            <person name="Luo M.C."/>
            <person name="Dvorak J."/>
        </authorList>
    </citation>
    <scope>NUCLEOTIDE SEQUENCE [LARGE SCALE GENOMIC DNA]</scope>
    <source>
        <strain evidence="4">cv. AL8/78</strain>
    </source>
</reference>
<proteinExistence type="predicted"/>
<evidence type="ECO:0000313" key="5">
    <source>
        <dbReference type="Proteomes" id="UP000015105"/>
    </source>
</evidence>
<dbReference type="STRING" id="200361.A0A453K310"/>
<dbReference type="PANTHER" id="PTHR47665">
    <property type="entry name" value="HISTONE DEACETYLASE-LIKE PROTEIN"/>
    <property type="match status" value="1"/>
</dbReference>
<dbReference type="PANTHER" id="PTHR47665:SF1">
    <property type="entry name" value="HISTONE DEACETYLASE-LIKE PROTEIN"/>
    <property type="match status" value="1"/>
</dbReference>
<evidence type="ECO:0000256" key="2">
    <source>
        <dbReference type="SAM" id="MobiDB-lite"/>
    </source>
</evidence>
<dbReference type="Gramene" id="AET5Gv20273700.1">
    <property type="protein sequence ID" value="AET5Gv20273700.1"/>
    <property type="gene ID" value="AET5Gv20273700"/>
</dbReference>
<evidence type="ECO:0000313" key="4">
    <source>
        <dbReference type="EnsemblPlants" id="AET5Gv20273700.1"/>
    </source>
</evidence>
<reference evidence="4" key="3">
    <citation type="journal article" date="2017" name="Nature">
        <title>Genome sequence of the progenitor of the wheat D genome Aegilops tauschii.</title>
        <authorList>
            <person name="Luo M.C."/>
            <person name="Gu Y.Q."/>
            <person name="Puiu D."/>
            <person name="Wang H."/>
            <person name="Twardziok S.O."/>
            <person name="Deal K.R."/>
            <person name="Huo N."/>
            <person name="Zhu T."/>
            <person name="Wang L."/>
            <person name="Wang Y."/>
            <person name="McGuire P.E."/>
            <person name="Liu S."/>
            <person name="Long H."/>
            <person name="Ramasamy R.K."/>
            <person name="Rodriguez J.C."/>
            <person name="Van S.L."/>
            <person name="Yuan L."/>
            <person name="Wang Z."/>
            <person name="Xia Z."/>
            <person name="Xiao L."/>
            <person name="Anderson O.D."/>
            <person name="Ouyang S."/>
            <person name="Liang Y."/>
            <person name="Zimin A.V."/>
            <person name="Pertea G."/>
            <person name="Qi P."/>
            <person name="Bennetzen J.L."/>
            <person name="Dai X."/>
            <person name="Dawson M.W."/>
            <person name="Muller H.G."/>
            <person name="Kugler K."/>
            <person name="Rivarola-Duarte L."/>
            <person name="Spannagl M."/>
            <person name="Mayer K.F.X."/>
            <person name="Lu F.H."/>
            <person name="Bevan M.W."/>
            <person name="Leroy P."/>
            <person name="Li P."/>
            <person name="You F.M."/>
            <person name="Sun Q."/>
            <person name="Liu Z."/>
            <person name="Lyons E."/>
            <person name="Wicker T."/>
            <person name="Salzberg S.L."/>
            <person name="Devos K.M."/>
            <person name="Dvorak J."/>
        </authorList>
    </citation>
    <scope>NUCLEOTIDE SEQUENCE [LARGE SCALE GENOMIC DNA]</scope>
    <source>
        <strain evidence="4">cv. AL8/78</strain>
    </source>
</reference>
<dbReference type="InterPro" id="IPR001607">
    <property type="entry name" value="Znf_UBP"/>
</dbReference>
<name>A0A453K310_AEGTS</name>
<dbReference type="Proteomes" id="UP000015105">
    <property type="component" value="Chromosome 5D"/>
</dbReference>
<feature type="compositionally biased region" description="Basic and acidic residues" evidence="2">
    <location>
        <begin position="66"/>
        <end position="81"/>
    </location>
</feature>
<feature type="region of interest" description="Disordered" evidence="2">
    <location>
        <begin position="57"/>
        <end position="81"/>
    </location>
</feature>
<keyword evidence="5" id="KW-1185">Reference proteome</keyword>